<reference evidence="1 2" key="1">
    <citation type="submission" date="2019-02" db="EMBL/GenBank/DDBJ databases">
        <title>Deep-cultivation of Planctomycetes and their phenomic and genomic characterization uncovers novel biology.</title>
        <authorList>
            <person name="Wiegand S."/>
            <person name="Jogler M."/>
            <person name="Boedeker C."/>
            <person name="Pinto D."/>
            <person name="Vollmers J."/>
            <person name="Rivas-Marin E."/>
            <person name="Kohn T."/>
            <person name="Peeters S.H."/>
            <person name="Heuer A."/>
            <person name="Rast P."/>
            <person name="Oberbeckmann S."/>
            <person name="Bunk B."/>
            <person name="Jeske O."/>
            <person name="Meyerdierks A."/>
            <person name="Storesund J.E."/>
            <person name="Kallscheuer N."/>
            <person name="Luecker S."/>
            <person name="Lage O.M."/>
            <person name="Pohl T."/>
            <person name="Merkel B.J."/>
            <person name="Hornburger P."/>
            <person name="Mueller R.-W."/>
            <person name="Bruemmer F."/>
            <person name="Labrenz M."/>
            <person name="Spormann A.M."/>
            <person name="Op Den Camp H."/>
            <person name="Overmann J."/>
            <person name="Amann R."/>
            <person name="Jetten M.S.M."/>
            <person name="Mascher T."/>
            <person name="Medema M.H."/>
            <person name="Devos D.P."/>
            <person name="Kaster A.-K."/>
            <person name="Ovreas L."/>
            <person name="Rohde M."/>
            <person name="Galperin M.Y."/>
            <person name="Jogler C."/>
        </authorList>
    </citation>
    <scope>NUCLEOTIDE SEQUENCE [LARGE SCALE GENOMIC DNA]</scope>
    <source>
        <strain evidence="1 2">Pla52o</strain>
    </source>
</reference>
<dbReference type="OrthoDB" id="284566at2"/>
<sequence>MEVLDTKRFGVFDYETFDEVDDFRVERYLPPDATNITVDKYAQGFRARFKISQTNLDAYLDQVWRSYGDQSVVERGEMSAMRVVDEESHDLYYGDLGWAHLGDATEVYGPMARNGAGFTVWFSPSKGIAYQRGSYW</sequence>
<name>A0A5C6CIE0_9BACT</name>
<gene>
    <name evidence="1" type="ORF">Pla52o_24990</name>
</gene>
<proteinExistence type="predicted"/>
<comment type="caution">
    <text evidence="1">The sequence shown here is derived from an EMBL/GenBank/DDBJ whole genome shotgun (WGS) entry which is preliminary data.</text>
</comment>
<dbReference type="EMBL" id="SJPT01000004">
    <property type="protein sequence ID" value="TWU22966.1"/>
    <property type="molecule type" value="Genomic_DNA"/>
</dbReference>
<dbReference type="AlphaFoldDB" id="A0A5C6CIE0"/>
<keyword evidence="2" id="KW-1185">Reference proteome</keyword>
<evidence type="ECO:0000313" key="1">
    <source>
        <dbReference type="EMBL" id="TWU22966.1"/>
    </source>
</evidence>
<protein>
    <submittedName>
        <fullName evidence="1">Uncharacterized protein</fullName>
    </submittedName>
</protein>
<organism evidence="1 2">
    <name type="scientific">Novipirellula galeiformis</name>
    <dbReference type="NCBI Taxonomy" id="2528004"/>
    <lineage>
        <taxon>Bacteria</taxon>
        <taxon>Pseudomonadati</taxon>
        <taxon>Planctomycetota</taxon>
        <taxon>Planctomycetia</taxon>
        <taxon>Pirellulales</taxon>
        <taxon>Pirellulaceae</taxon>
        <taxon>Novipirellula</taxon>
    </lineage>
</organism>
<dbReference type="RefSeq" id="WP_146594775.1">
    <property type="nucleotide sequence ID" value="NZ_SJPT01000004.1"/>
</dbReference>
<accession>A0A5C6CIE0</accession>
<dbReference type="Proteomes" id="UP000316304">
    <property type="component" value="Unassembled WGS sequence"/>
</dbReference>
<evidence type="ECO:0000313" key="2">
    <source>
        <dbReference type="Proteomes" id="UP000316304"/>
    </source>
</evidence>